<dbReference type="InterPro" id="IPR043128">
    <property type="entry name" value="Rev_trsase/Diguanyl_cyclase"/>
</dbReference>
<organism evidence="4 5">
    <name type="scientific">Roseateles agri</name>
    <dbReference type="NCBI Taxonomy" id="3098619"/>
    <lineage>
        <taxon>Bacteria</taxon>
        <taxon>Pseudomonadati</taxon>
        <taxon>Pseudomonadota</taxon>
        <taxon>Betaproteobacteria</taxon>
        <taxon>Burkholderiales</taxon>
        <taxon>Sphaerotilaceae</taxon>
        <taxon>Roseateles</taxon>
    </lineage>
</organism>
<dbReference type="EC" id="3.1.4.52" evidence="4"/>
<dbReference type="NCBIfam" id="TIGR00254">
    <property type="entry name" value="GGDEF"/>
    <property type="match status" value="1"/>
</dbReference>
<evidence type="ECO:0000313" key="4">
    <source>
        <dbReference type="EMBL" id="MDY0745330.1"/>
    </source>
</evidence>
<dbReference type="Proteomes" id="UP001285263">
    <property type="component" value="Unassembled WGS sequence"/>
</dbReference>
<gene>
    <name evidence="4" type="ORF">SNE35_12485</name>
</gene>
<dbReference type="Gene3D" id="3.20.20.450">
    <property type="entry name" value="EAL domain"/>
    <property type="match status" value="1"/>
</dbReference>
<dbReference type="InterPro" id="IPR050706">
    <property type="entry name" value="Cyclic-di-GMP_PDE-like"/>
</dbReference>
<keyword evidence="5" id="KW-1185">Reference proteome</keyword>
<dbReference type="PANTHER" id="PTHR33121:SF79">
    <property type="entry name" value="CYCLIC DI-GMP PHOSPHODIESTERASE PDED-RELATED"/>
    <property type="match status" value="1"/>
</dbReference>
<dbReference type="GO" id="GO:0071111">
    <property type="term" value="F:cyclic-guanylate-specific phosphodiesterase activity"/>
    <property type="evidence" value="ECO:0007669"/>
    <property type="project" value="UniProtKB-EC"/>
</dbReference>
<dbReference type="PROSITE" id="PS50887">
    <property type="entry name" value="GGDEF"/>
    <property type="match status" value="1"/>
</dbReference>
<dbReference type="SUPFAM" id="SSF141868">
    <property type="entry name" value="EAL domain-like"/>
    <property type="match status" value="1"/>
</dbReference>
<keyword evidence="4" id="KW-0808">Transferase</keyword>
<evidence type="ECO:0000256" key="1">
    <source>
        <dbReference type="SAM" id="Phobius"/>
    </source>
</evidence>
<dbReference type="PROSITE" id="PS50883">
    <property type="entry name" value="EAL"/>
    <property type="match status" value="1"/>
</dbReference>
<feature type="domain" description="GGDEF" evidence="3">
    <location>
        <begin position="209"/>
        <end position="339"/>
    </location>
</feature>
<feature type="transmembrane region" description="Helical" evidence="1">
    <location>
        <begin position="147"/>
        <end position="164"/>
    </location>
</feature>
<reference evidence="4 5" key="1">
    <citation type="submission" date="2023-11" db="EMBL/GenBank/DDBJ databases">
        <title>Paucibacter sp. nov., isolated from fresh soil in Korea.</title>
        <authorList>
            <person name="Le N.T.T."/>
        </authorList>
    </citation>
    <scope>NUCLEOTIDE SEQUENCE [LARGE SCALE GENOMIC DNA]</scope>
    <source>
        <strain evidence="4 5">R3-3</strain>
    </source>
</reference>
<dbReference type="EC" id="2.7.7.65" evidence="4"/>
<accession>A0ABU5DGB9</accession>
<keyword evidence="4" id="KW-0378">Hydrolase</keyword>
<proteinExistence type="predicted"/>
<keyword evidence="1" id="KW-1133">Transmembrane helix</keyword>
<dbReference type="CDD" id="cd01948">
    <property type="entry name" value="EAL"/>
    <property type="match status" value="1"/>
</dbReference>
<name>A0ABU5DGB9_9BURK</name>
<dbReference type="Pfam" id="PF00990">
    <property type="entry name" value="GGDEF"/>
    <property type="match status" value="1"/>
</dbReference>
<sequence length="621" mass="66932">MHTHLTPGPRSHRPRYAWHFLLTTALTIVMLCGMTLFYGFRELQNTAQDMAAAVMKTAEAQKGRRGPARADVLAQQAVDGFRDAELVRVCAAGQCAIRRAPEGLHMSAGLLDDIGLTCGTKADPASGDLATVCMAIDDVVEDISRDVIVLLVAQAVGFGIWLAASRRFSARRRVWNARVALAATTDPTTGLLNRVSFREVLGTVAARGDEAWLVSVGIDELKSINQLHGSQIGDQVILTVAERIKGLKGTHTHGRLGGDEFAFLVDGCGPAALERALFQLREAMSPPVQCQGVVLSVTVCAGAVPVEHGAKASELKRRANVALRAAKKIGADSQSIFSEAYDIELRNTHQLRLDLMAAVDREQVELVYQPIVDARGQVVMAEALARWRHPTLGAIAPDVFIAVAESSGMIHMLGIALLKRACADLLAARSRGMPLRRIAVNVSPAQLNNPDLAQIVMSVVRDAGLMPADIELELTESAAMASRNDATQQLHELAEAGFAISIDDFGTGYSSLSRLQTLPIGKLKIDRSFVQACDQRSGAVLLEAMMDLSRRLELSCVAEGVETEAQMAWLRDRGCQLFQGYLIGKPMPLDQLVGLGFRIPLGRLPLDPSPAPLIHQGVHSL</sequence>
<dbReference type="InterPro" id="IPR029787">
    <property type="entry name" value="Nucleotide_cyclase"/>
</dbReference>
<evidence type="ECO:0000259" key="2">
    <source>
        <dbReference type="PROSITE" id="PS50883"/>
    </source>
</evidence>
<keyword evidence="1" id="KW-0472">Membrane</keyword>
<dbReference type="SMART" id="SM00267">
    <property type="entry name" value="GGDEF"/>
    <property type="match status" value="1"/>
</dbReference>
<dbReference type="RefSeq" id="WP_320423240.1">
    <property type="nucleotide sequence ID" value="NZ_JAXCLA010000004.1"/>
</dbReference>
<feature type="domain" description="EAL" evidence="2">
    <location>
        <begin position="348"/>
        <end position="600"/>
    </location>
</feature>
<dbReference type="EMBL" id="JAXCLA010000004">
    <property type="protein sequence ID" value="MDY0745330.1"/>
    <property type="molecule type" value="Genomic_DNA"/>
</dbReference>
<dbReference type="InterPro" id="IPR001633">
    <property type="entry name" value="EAL_dom"/>
</dbReference>
<keyword evidence="1" id="KW-0812">Transmembrane</keyword>
<dbReference type="InterPro" id="IPR000160">
    <property type="entry name" value="GGDEF_dom"/>
</dbReference>
<dbReference type="SMART" id="SM00052">
    <property type="entry name" value="EAL"/>
    <property type="match status" value="1"/>
</dbReference>
<dbReference type="InterPro" id="IPR035919">
    <property type="entry name" value="EAL_sf"/>
</dbReference>
<dbReference type="CDD" id="cd01949">
    <property type="entry name" value="GGDEF"/>
    <property type="match status" value="1"/>
</dbReference>
<dbReference type="PANTHER" id="PTHR33121">
    <property type="entry name" value="CYCLIC DI-GMP PHOSPHODIESTERASE PDEF"/>
    <property type="match status" value="1"/>
</dbReference>
<dbReference type="Gene3D" id="3.30.70.270">
    <property type="match status" value="1"/>
</dbReference>
<evidence type="ECO:0000259" key="3">
    <source>
        <dbReference type="PROSITE" id="PS50887"/>
    </source>
</evidence>
<dbReference type="SUPFAM" id="SSF55073">
    <property type="entry name" value="Nucleotide cyclase"/>
    <property type="match status" value="1"/>
</dbReference>
<evidence type="ECO:0000313" key="5">
    <source>
        <dbReference type="Proteomes" id="UP001285263"/>
    </source>
</evidence>
<protein>
    <submittedName>
        <fullName evidence="4">Bifunctional diguanylate cyclase/phosphodiesterase</fullName>
        <ecNumber evidence="4">2.7.7.65</ecNumber>
        <ecNumber evidence="4">3.1.4.52</ecNumber>
    </submittedName>
</protein>
<feature type="transmembrane region" description="Helical" evidence="1">
    <location>
        <begin position="20"/>
        <end position="40"/>
    </location>
</feature>
<comment type="caution">
    <text evidence="4">The sequence shown here is derived from an EMBL/GenBank/DDBJ whole genome shotgun (WGS) entry which is preliminary data.</text>
</comment>
<dbReference type="Pfam" id="PF00563">
    <property type="entry name" value="EAL"/>
    <property type="match status" value="1"/>
</dbReference>
<dbReference type="GO" id="GO:0052621">
    <property type="term" value="F:diguanylate cyclase activity"/>
    <property type="evidence" value="ECO:0007669"/>
    <property type="project" value="UniProtKB-EC"/>
</dbReference>
<keyword evidence="4" id="KW-0548">Nucleotidyltransferase</keyword>